<sequence>MQYDLTKVHEINLKILKEIDRICRKYKIKYMLDGGTLLGAVRHKGFIPWDDDVDIAFTRNNYEAFLKVVKRELPDTMELLMPEDFQGGKAFFDFTARVIYKNSRRHEDSPEVQYYEGKLNHLWVDLFIIDELPENKAAAEFTRLLHKSIYLLAMGHRYHLDFSKYSLFHKLAVGGGSAVGKLIPMKLIFKMQHAAALKDKHGRSSLCYYSNYQPDYLYVTIQKEWCEEITDIEFEGETLMASKHAHEVLTWVYGDYMKLPPEAERVPAHSTIDIQVFDEEA</sequence>
<dbReference type="EMBL" id="JBBMFJ010000022">
    <property type="protein sequence ID" value="MEQ2563654.1"/>
    <property type="molecule type" value="Genomic_DNA"/>
</dbReference>
<dbReference type="Proteomes" id="UP001437460">
    <property type="component" value="Unassembled WGS sequence"/>
</dbReference>
<dbReference type="InterPro" id="IPR052942">
    <property type="entry name" value="LPS_cholinephosphotransferase"/>
</dbReference>
<evidence type="ECO:0000259" key="1">
    <source>
        <dbReference type="Pfam" id="PF04991"/>
    </source>
</evidence>
<dbReference type="PANTHER" id="PTHR43404:SF2">
    <property type="entry name" value="LIPOPOLYSACCHARIDE CHOLINEPHOSPHOTRANSFERASE LICD"/>
    <property type="match status" value="1"/>
</dbReference>
<dbReference type="PANTHER" id="PTHR43404">
    <property type="entry name" value="LIPOPOLYSACCHARIDE CHOLINEPHOSPHOTRANSFERASE LICD"/>
    <property type="match status" value="1"/>
</dbReference>
<dbReference type="Pfam" id="PF04991">
    <property type="entry name" value="LicD"/>
    <property type="match status" value="1"/>
</dbReference>
<name>A0ABV1HNG0_9FIRM</name>
<evidence type="ECO:0000313" key="3">
    <source>
        <dbReference type="Proteomes" id="UP001437460"/>
    </source>
</evidence>
<dbReference type="RefSeq" id="WP_349229770.1">
    <property type="nucleotide sequence ID" value="NZ_JBBMFJ010000022.1"/>
</dbReference>
<protein>
    <submittedName>
        <fullName evidence="2">LicD family protein</fullName>
    </submittedName>
</protein>
<keyword evidence="3" id="KW-1185">Reference proteome</keyword>
<comment type="caution">
    <text evidence="2">The sequence shown here is derived from an EMBL/GenBank/DDBJ whole genome shotgun (WGS) entry which is preliminary data.</text>
</comment>
<reference evidence="2 3" key="1">
    <citation type="submission" date="2024-03" db="EMBL/GenBank/DDBJ databases">
        <title>Human intestinal bacterial collection.</title>
        <authorList>
            <person name="Pauvert C."/>
            <person name="Hitch T.C.A."/>
            <person name="Clavel T."/>
        </authorList>
    </citation>
    <scope>NUCLEOTIDE SEQUENCE [LARGE SCALE GENOMIC DNA]</scope>
    <source>
        <strain evidence="2 3">CLA-AP-H27</strain>
    </source>
</reference>
<gene>
    <name evidence="2" type="ORF">WMO41_10860</name>
</gene>
<organism evidence="2 3">
    <name type="scientific">Ventrimonas faecis</name>
    <dbReference type="NCBI Taxonomy" id="3133170"/>
    <lineage>
        <taxon>Bacteria</taxon>
        <taxon>Bacillati</taxon>
        <taxon>Bacillota</taxon>
        <taxon>Clostridia</taxon>
        <taxon>Lachnospirales</taxon>
        <taxon>Lachnospiraceae</taxon>
        <taxon>Ventrimonas</taxon>
    </lineage>
</organism>
<evidence type="ECO:0000313" key="2">
    <source>
        <dbReference type="EMBL" id="MEQ2563654.1"/>
    </source>
</evidence>
<proteinExistence type="predicted"/>
<feature type="domain" description="LicD/FKTN/FKRP nucleotidyltransferase" evidence="1">
    <location>
        <begin position="23"/>
        <end position="254"/>
    </location>
</feature>
<dbReference type="InterPro" id="IPR007074">
    <property type="entry name" value="LicD/FKTN/FKRP_NTP_transf"/>
</dbReference>
<accession>A0ABV1HNG0</accession>